<dbReference type="Proteomes" id="UP000078237">
    <property type="component" value="Unassembled WGS sequence"/>
</dbReference>
<dbReference type="InterPro" id="IPR013216">
    <property type="entry name" value="Methyltransf_11"/>
</dbReference>
<dbReference type="GO" id="GO:0032259">
    <property type="term" value="P:methylation"/>
    <property type="evidence" value="ECO:0007669"/>
    <property type="project" value="UniProtKB-KW"/>
</dbReference>
<dbReference type="Gene3D" id="3.40.50.150">
    <property type="entry name" value="Vaccinia Virus protein VP39"/>
    <property type="match status" value="1"/>
</dbReference>
<feature type="domain" description="Methyltransferase type 11" evidence="1">
    <location>
        <begin position="52"/>
        <end position="161"/>
    </location>
</feature>
<reference evidence="3 4" key="3">
    <citation type="submission" date="2016-01" db="EMBL/GenBank/DDBJ databases">
        <title>Madurella mycetomatis genome sequencing.</title>
        <authorList>
            <person name="Van De Sande W."/>
        </authorList>
    </citation>
    <scope>NUCLEOTIDE SEQUENCE [LARGE SCALE GENOMIC DNA]</scope>
    <source>
        <strain evidence="3">Mm55</strain>
        <strain evidence="4">mm55</strain>
    </source>
</reference>
<reference evidence="3" key="1">
    <citation type="submission" date="2015-06" db="EMBL/GenBank/DDBJ databases">
        <authorList>
            <person name="Hoefler B.C."/>
            <person name="Straight P.D."/>
        </authorList>
    </citation>
    <scope>NUCLEOTIDE SEQUENCE [LARGE SCALE GENOMIC DNA]</scope>
    <source>
        <strain evidence="3">Mm55</strain>
    </source>
</reference>
<evidence type="ECO:0000259" key="1">
    <source>
        <dbReference type="Pfam" id="PF08241"/>
    </source>
</evidence>
<dbReference type="Pfam" id="PF08241">
    <property type="entry name" value="Methyltransf_11"/>
    <property type="match status" value="1"/>
</dbReference>
<accession>A0A175WCP1</accession>
<dbReference type="AlphaFoldDB" id="A0A175WCP1"/>
<gene>
    <name evidence="3" type="ORF">MMYC01_201733</name>
    <name evidence="2" type="ORF">MMYC01_205156</name>
</gene>
<dbReference type="PANTHER" id="PTHR43861">
    <property type="entry name" value="TRANS-ACONITATE 2-METHYLTRANSFERASE-RELATED"/>
    <property type="match status" value="1"/>
</dbReference>
<proteinExistence type="predicted"/>
<keyword evidence="3" id="KW-0489">Methyltransferase</keyword>
<dbReference type="VEuPathDB" id="FungiDB:MMYC01_201733"/>
<dbReference type="GO" id="GO:0008757">
    <property type="term" value="F:S-adenosylmethionine-dependent methyltransferase activity"/>
    <property type="evidence" value="ECO:0007669"/>
    <property type="project" value="InterPro"/>
</dbReference>
<dbReference type="STRING" id="100816.A0A175WCP1"/>
<name>A0A175WCP1_9PEZI</name>
<dbReference type="EMBL" id="LCTW02000137">
    <property type="protein sequence ID" value="KXX77985.1"/>
    <property type="molecule type" value="Genomic_DNA"/>
</dbReference>
<reference evidence="4" key="2">
    <citation type="submission" date="2015-06" db="EMBL/GenBank/DDBJ databases">
        <authorList>
            <person name="van de Sande W.W.J."/>
        </authorList>
    </citation>
    <scope>NUCLEOTIDE SEQUENCE [LARGE SCALE GENOMIC DNA]</scope>
    <source>
        <strain evidence="4">mm55</strain>
    </source>
</reference>
<comment type="caution">
    <text evidence="3">The sequence shown here is derived from an EMBL/GenBank/DDBJ whole genome shotgun (WGS) entry which is preliminary data.</text>
</comment>
<keyword evidence="4" id="KW-1185">Reference proteome</keyword>
<dbReference type="OrthoDB" id="2013972at2759"/>
<dbReference type="SUPFAM" id="SSF53335">
    <property type="entry name" value="S-adenosyl-L-methionine-dependent methyltransferases"/>
    <property type="match status" value="1"/>
</dbReference>
<organism evidence="3 4">
    <name type="scientific">Madurella mycetomatis</name>
    <dbReference type="NCBI Taxonomy" id="100816"/>
    <lineage>
        <taxon>Eukaryota</taxon>
        <taxon>Fungi</taxon>
        <taxon>Dikarya</taxon>
        <taxon>Ascomycota</taxon>
        <taxon>Pezizomycotina</taxon>
        <taxon>Sordariomycetes</taxon>
        <taxon>Sordariomycetidae</taxon>
        <taxon>Sordariales</taxon>
        <taxon>Sordariales incertae sedis</taxon>
        <taxon>Madurella</taxon>
    </lineage>
</organism>
<dbReference type="PANTHER" id="PTHR43861:SF1">
    <property type="entry name" value="TRANS-ACONITATE 2-METHYLTRANSFERASE"/>
    <property type="match status" value="1"/>
</dbReference>
<sequence length="284" mass="31322">MSPTKLIESSEWSTFAPAFMQLVSAGPGVAPAQHMATYADKLLPFSQATTVVDMGCGPGQVTDAVLTQHGARLPADARVVGADSNPQMLQGYAARKERETAQEKEHWRRAEQVQTDVHDCAAFADGTVSHMLAGFVVFLVPEPAKALQAMKRTLKPGGVLALSAWQESEWMGLMYYPKKVRPDLVMPVPPADWTSPESVRAKLEQAGFKDIEVVQVEGYMPFEDHAEICRFILTKMPLSARVVAQMTDEEVLKTHELMVKDLKARYPTVPAKMVGKATMTYCRK</sequence>
<dbReference type="EMBL" id="LCTW02000034">
    <property type="protein sequence ID" value="KXX81466.1"/>
    <property type="molecule type" value="Genomic_DNA"/>
</dbReference>
<evidence type="ECO:0000313" key="2">
    <source>
        <dbReference type="EMBL" id="KXX77985.1"/>
    </source>
</evidence>
<dbReference type="CDD" id="cd02440">
    <property type="entry name" value="AdoMet_MTases"/>
    <property type="match status" value="1"/>
</dbReference>
<dbReference type="InterPro" id="IPR029063">
    <property type="entry name" value="SAM-dependent_MTases_sf"/>
</dbReference>
<dbReference type="VEuPathDB" id="FungiDB:MMYC01_205156"/>
<evidence type="ECO:0000313" key="4">
    <source>
        <dbReference type="Proteomes" id="UP000078237"/>
    </source>
</evidence>
<protein>
    <submittedName>
        <fullName evidence="3">Trans-aconitate 2-methyltransferase</fullName>
    </submittedName>
</protein>
<evidence type="ECO:0000313" key="3">
    <source>
        <dbReference type="EMBL" id="KXX81466.1"/>
    </source>
</evidence>
<keyword evidence="3" id="KW-0808">Transferase</keyword>